<comment type="caution">
    <text evidence="3">The sequence shown here is derived from an EMBL/GenBank/DDBJ whole genome shotgun (WGS) entry which is preliminary data.</text>
</comment>
<accession>A0ABQ0UMC8</accession>
<evidence type="ECO:0000259" key="2">
    <source>
        <dbReference type="Pfam" id="PF00496"/>
    </source>
</evidence>
<name>A0ABQ0UMC8_9MICO</name>
<protein>
    <submittedName>
        <fullName evidence="3">Peptide ABC transporter substrate-binding protein</fullName>
    </submittedName>
</protein>
<evidence type="ECO:0000256" key="1">
    <source>
        <dbReference type="SAM" id="SignalP"/>
    </source>
</evidence>
<evidence type="ECO:0000313" key="4">
    <source>
        <dbReference type="Proteomes" id="UP000321154"/>
    </source>
</evidence>
<feature type="signal peptide" evidence="1">
    <location>
        <begin position="1"/>
        <end position="27"/>
    </location>
</feature>
<dbReference type="Gene3D" id="3.10.105.10">
    <property type="entry name" value="Dipeptide-binding Protein, Domain 3"/>
    <property type="match status" value="1"/>
</dbReference>
<keyword evidence="1" id="KW-0732">Signal</keyword>
<dbReference type="PANTHER" id="PTHR30290">
    <property type="entry name" value="PERIPLASMIC BINDING COMPONENT OF ABC TRANSPORTER"/>
    <property type="match status" value="1"/>
</dbReference>
<dbReference type="EMBL" id="BJUV01000007">
    <property type="protein sequence ID" value="GEK82644.1"/>
    <property type="molecule type" value="Genomic_DNA"/>
</dbReference>
<evidence type="ECO:0000313" key="3">
    <source>
        <dbReference type="EMBL" id="GEK82644.1"/>
    </source>
</evidence>
<dbReference type="InterPro" id="IPR039424">
    <property type="entry name" value="SBP_5"/>
</dbReference>
<reference evidence="3 4" key="1">
    <citation type="submission" date="2019-07" db="EMBL/GenBank/DDBJ databases">
        <title>Whole genome shotgun sequence of Frigoribacterium faeni NBRC 103066.</title>
        <authorList>
            <person name="Hosoyama A."/>
            <person name="Uohara A."/>
            <person name="Ohji S."/>
            <person name="Ichikawa N."/>
        </authorList>
    </citation>
    <scope>NUCLEOTIDE SEQUENCE [LARGE SCALE GENOMIC DNA]</scope>
    <source>
        <strain evidence="3 4">NBRC 103066</strain>
    </source>
</reference>
<proteinExistence type="predicted"/>
<keyword evidence="4" id="KW-1185">Reference proteome</keyword>
<feature type="chain" id="PRO_5046930441" evidence="1">
    <location>
        <begin position="28"/>
        <end position="557"/>
    </location>
</feature>
<dbReference type="InterPro" id="IPR000914">
    <property type="entry name" value="SBP_5_dom"/>
</dbReference>
<dbReference type="PROSITE" id="PS51257">
    <property type="entry name" value="PROKAR_LIPOPROTEIN"/>
    <property type="match status" value="1"/>
</dbReference>
<dbReference type="Pfam" id="PF00496">
    <property type="entry name" value="SBP_bac_5"/>
    <property type="match status" value="1"/>
</dbReference>
<gene>
    <name evidence="3" type="ORF">FFA01_09530</name>
</gene>
<dbReference type="Gene3D" id="3.90.76.10">
    <property type="entry name" value="Dipeptide-binding Protein, Domain 1"/>
    <property type="match status" value="1"/>
</dbReference>
<dbReference type="InterPro" id="IPR030678">
    <property type="entry name" value="Peptide/Ni-bd"/>
</dbReference>
<sequence length="557" mass="61352">MAMKHTSRPRALWRAAAAATAAALLLAGCSIQIRSQPDPSIGADTMLINADKGNPQFERNFNPFLTNKRTASTWIYEPLLEINPLDGEITPWLASRTDLPDARTIDMTIRDGVEWSDGTPMTPADVVYTFDLIKANPTLDLKGAWQHIDTIEQQGDHVVFHLQTDDVPAMEIIGQTTIVPEHLWSTVDDPTTFRNPDPVGTGPFTLGNYSPQQYSMDRNPSYWQAEKIEIEHLILPATNNQLDTVTRGYDWSYSFISDVEGTWGAASPDNRFWFPPGGVIGLVPNLTKAPFDDVNVRRGIALALDRGPIAESATEGYLEPAGQTGLILPNQEDDLDPSIPNDGILEQDVDGALAAFAEAGYTQQGDRMVGPDGQQLRITILTANGYTDWLRAVQEVRGQLGAIGIDVQIQAPQPAGYQSAIANGEFDMAMGGMGNGNVYQAFNNLLNSEFATPVGETTAANFERFSDPEVDQLLDDWKATTDPEQQKRFGYELQNVVYDQLPVIGLYYGGLWGLFNDSKFTGWPSAENPYMAPQNYDQAPLLIFTKLKRVSNEGDDK</sequence>
<feature type="domain" description="Solute-binding protein family 5" evidence="2">
    <location>
        <begin position="88"/>
        <end position="436"/>
    </location>
</feature>
<dbReference type="Gene3D" id="3.40.190.10">
    <property type="entry name" value="Periplasmic binding protein-like II"/>
    <property type="match status" value="1"/>
</dbReference>
<dbReference type="SUPFAM" id="SSF53850">
    <property type="entry name" value="Periplasmic binding protein-like II"/>
    <property type="match status" value="1"/>
</dbReference>
<organism evidence="3 4">
    <name type="scientific">Frigoribacterium faeni</name>
    <dbReference type="NCBI Taxonomy" id="145483"/>
    <lineage>
        <taxon>Bacteria</taxon>
        <taxon>Bacillati</taxon>
        <taxon>Actinomycetota</taxon>
        <taxon>Actinomycetes</taxon>
        <taxon>Micrococcales</taxon>
        <taxon>Microbacteriaceae</taxon>
        <taxon>Frigoribacterium</taxon>
    </lineage>
</organism>
<dbReference type="Proteomes" id="UP000321154">
    <property type="component" value="Unassembled WGS sequence"/>
</dbReference>
<dbReference type="PIRSF" id="PIRSF002741">
    <property type="entry name" value="MppA"/>
    <property type="match status" value="1"/>
</dbReference>
<dbReference type="CDD" id="cd08509">
    <property type="entry name" value="PBP2_TmCBP_oligosaccharides_like"/>
    <property type="match status" value="1"/>
</dbReference>